<dbReference type="CDD" id="cd05244">
    <property type="entry name" value="BVR-B_like_SDR_a"/>
    <property type="match status" value="1"/>
</dbReference>
<dbReference type="RefSeq" id="WP_189008092.1">
    <property type="nucleotide sequence ID" value="NZ_BMHE01000003.1"/>
</dbReference>
<proteinExistence type="predicted"/>
<dbReference type="Proteomes" id="UP000615455">
    <property type="component" value="Unassembled WGS sequence"/>
</dbReference>
<dbReference type="PANTHER" id="PTHR43355">
    <property type="entry name" value="FLAVIN REDUCTASE (NADPH)"/>
    <property type="match status" value="1"/>
</dbReference>
<evidence type="ECO:0000313" key="3">
    <source>
        <dbReference type="Proteomes" id="UP000615455"/>
    </source>
</evidence>
<dbReference type="Gene3D" id="3.40.50.720">
    <property type="entry name" value="NAD(P)-binding Rossmann-like Domain"/>
    <property type="match status" value="1"/>
</dbReference>
<dbReference type="InterPro" id="IPR016040">
    <property type="entry name" value="NAD(P)-bd_dom"/>
</dbReference>
<evidence type="ECO:0000259" key="1">
    <source>
        <dbReference type="Pfam" id="PF13460"/>
    </source>
</evidence>
<feature type="domain" description="NAD(P)-binding" evidence="1">
    <location>
        <begin position="7"/>
        <end position="198"/>
    </location>
</feature>
<sequence length="210" mass="23200">MKIVVFGATGGTGRQVVTQAIELGHEVTVIARKPEAVDIASERLEVIQGDVLDLSSFSKRIIGQDAVISALGVNHRKPTTVYSEGTENIIKAMGEAGVLRFIGLSSSGLKIPDDMPWMVRQTIRFVIQPMFKYAYEDMARMEEKLRKSGLIWTVIRPPRLTNGPWSGVYRTAFNQHLTKAQGISRADLASYMIKSVQDSASYQAIVEISN</sequence>
<dbReference type="PANTHER" id="PTHR43355:SF2">
    <property type="entry name" value="FLAVIN REDUCTASE (NADPH)"/>
    <property type="match status" value="1"/>
</dbReference>
<accession>A0ABQ2BSH2</accession>
<reference evidence="3" key="1">
    <citation type="journal article" date="2019" name="Int. J. Syst. Evol. Microbiol.">
        <title>The Global Catalogue of Microorganisms (GCM) 10K type strain sequencing project: providing services to taxonomists for standard genome sequencing and annotation.</title>
        <authorList>
            <consortium name="The Broad Institute Genomics Platform"/>
            <consortium name="The Broad Institute Genome Sequencing Center for Infectious Disease"/>
            <person name="Wu L."/>
            <person name="Ma J."/>
        </authorList>
    </citation>
    <scope>NUCLEOTIDE SEQUENCE [LARGE SCALE GENOMIC DNA]</scope>
    <source>
        <strain evidence="3">CGMCC 1.15043</strain>
    </source>
</reference>
<keyword evidence="3" id="KW-1185">Reference proteome</keyword>
<organism evidence="2 3">
    <name type="scientific">Paenibacillus marchantiophytorum</name>
    <dbReference type="NCBI Taxonomy" id="1619310"/>
    <lineage>
        <taxon>Bacteria</taxon>
        <taxon>Bacillati</taxon>
        <taxon>Bacillota</taxon>
        <taxon>Bacilli</taxon>
        <taxon>Bacillales</taxon>
        <taxon>Paenibacillaceae</taxon>
        <taxon>Paenibacillus</taxon>
    </lineage>
</organism>
<name>A0ABQ2BSH2_9BACL</name>
<dbReference type="Pfam" id="PF13460">
    <property type="entry name" value="NAD_binding_10"/>
    <property type="match status" value="1"/>
</dbReference>
<dbReference type="InterPro" id="IPR036291">
    <property type="entry name" value="NAD(P)-bd_dom_sf"/>
</dbReference>
<protein>
    <recommendedName>
        <fullName evidence="1">NAD(P)-binding domain-containing protein</fullName>
    </recommendedName>
</protein>
<dbReference type="EMBL" id="BMHE01000003">
    <property type="protein sequence ID" value="GGI44741.1"/>
    <property type="molecule type" value="Genomic_DNA"/>
</dbReference>
<gene>
    <name evidence="2" type="ORF">GCM10008018_08610</name>
</gene>
<dbReference type="InterPro" id="IPR051606">
    <property type="entry name" value="Polyketide_Oxido-like"/>
</dbReference>
<evidence type="ECO:0000313" key="2">
    <source>
        <dbReference type="EMBL" id="GGI44741.1"/>
    </source>
</evidence>
<comment type="caution">
    <text evidence="2">The sequence shown here is derived from an EMBL/GenBank/DDBJ whole genome shotgun (WGS) entry which is preliminary data.</text>
</comment>
<dbReference type="SUPFAM" id="SSF51735">
    <property type="entry name" value="NAD(P)-binding Rossmann-fold domains"/>
    <property type="match status" value="1"/>
</dbReference>